<name>C3YYM6_BRAFL</name>
<evidence type="ECO:0000313" key="2">
    <source>
        <dbReference type="EMBL" id="EEN54666.1"/>
    </source>
</evidence>
<feature type="compositionally biased region" description="Basic and acidic residues" evidence="1">
    <location>
        <begin position="153"/>
        <end position="169"/>
    </location>
</feature>
<feature type="region of interest" description="Disordered" evidence="1">
    <location>
        <begin position="149"/>
        <end position="169"/>
    </location>
</feature>
<organism>
    <name type="scientific">Branchiostoma floridae</name>
    <name type="common">Florida lancelet</name>
    <name type="synonym">Amphioxus</name>
    <dbReference type="NCBI Taxonomy" id="7739"/>
    <lineage>
        <taxon>Eukaryota</taxon>
        <taxon>Metazoa</taxon>
        <taxon>Chordata</taxon>
        <taxon>Cephalochordata</taxon>
        <taxon>Leptocardii</taxon>
        <taxon>Amphioxiformes</taxon>
        <taxon>Branchiostomatidae</taxon>
        <taxon>Branchiostoma</taxon>
    </lineage>
</organism>
<reference evidence="2" key="1">
    <citation type="journal article" date="2008" name="Nature">
        <title>The amphioxus genome and the evolution of the chordate karyotype.</title>
        <authorList>
            <consortium name="US DOE Joint Genome Institute (JGI-PGF)"/>
            <person name="Putnam N.H."/>
            <person name="Butts T."/>
            <person name="Ferrier D.E.K."/>
            <person name="Furlong R.F."/>
            <person name="Hellsten U."/>
            <person name="Kawashima T."/>
            <person name="Robinson-Rechavi M."/>
            <person name="Shoguchi E."/>
            <person name="Terry A."/>
            <person name="Yu J.-K."/>
            <person name="Benito-Gutierrez E.L."/>
            <person name="Dubchak I."/>
            <person name="Garcia-Fernandez J."/>
            <person name="Gibson-Brown J.J."/>
            <person name="Grigoriev I.V."/>
            <person name="Horton A.C."/>
            <person name="de Jong P.J."/>
            <person name="Jurka J."/>
            <person name="Kapitonov V.V."/>
            <person name="Kohara Y."/>
            <person name="Kuroki Y."/>
            <person name="Lindquist E."/>
            <person name="Lucas S."/>
            <person name="Osoegawa K."/>
            <person name="Pennacchio L.A."/>
            <person name="Salamov A.A."/>
            <person name="Satou Y."/>
            <person name="Sauka-Spengler T."/>
            <person name="Schmutz J."/>
            <person name="Shin-I T."/>
            <person name="Toyoda A."/>
            <person name="Bronner-Fraser M."/>
            <person name="Fujiyama A."/>
            <person name="Holland L.Z."/>
            <person name="Holland P.W.H."/>
            <person name="Satoh N."/>
            <person name="Rokhsar D.S."/>
        </authorList>
    </citation>
    <scope>NUCLEOTIDE SEQUENCE [LARGE SCALE GENOMIC DNA]</scope>
    <source>
        <strain evidence="2">S238N-H82</strain>
        <tissue evidence="2">Testes</tissue>
    </source>
</reference>
<gene>
    <name evidence="2" type="ORF">BRAFLDRAFT_67054</name>
</gene>
<dbReference type="EMBL" id="GG666565">
    <property type="protein sequence ID" value="EEN54666.1"/>
    <property type="molecule type" value="Genomic_DNA"/>
</dbReference>
<protein>
    <submittedName>
        <fullName evidence="2">Uncharacterized protein</fullName>
    </submittedName>
</protein>
<dbReference type="AlphaFoldDB" id="C3YYM6"/>
<dbReference type="InParanoid" id="C3YYM6"/>
<evidence type="ECO:0000256" key="1">
    <source>
        <dbReference type="SAM" id="MobiDB-lite"/>
    </source>
</evidence>
<sequence>MQPELRALQSRAAGALTDLAEYVQKTWVDSSLFPHEGSKEEDNPPQEGRELLVLDIEREMLMLAEEVACSTTKTPTVNKRKMMLNTNNPSCPSCGIAKAPANPLVEAGIIPAYMTDIMTPIKESKSRLTRRVRPKAIVFDQNYLNTLKKRGRREGERERAADGIEEKGM</sequence>
<accession>C3YYM6</accession>
<proteinExistence type="predicted"/>